<comment type="caution">
    <text evidence="2">The sequence shown here is derived from an EMBL/GenBank/DDBJ whole genome shotgun (WGS) entry which is preliminary data.</text>
</comment>
<feature type="domain" description="Reverse transcriptase" evidence="1">
    <location>
        <begin position="493"/>
        <end position="748"/>
    </location>
</feature>
<organism evidence="2 3">
    <name type="scientific">Enterospora canceri</name>
    <dbReference type="NCBI Taxonomy" id="1081671"/>
    <lineage>
        <taxon>Eukaryota</taxon>
        <taxon>Fungi</taxon>
        <taxon>Fungi incertae sedis</taxon>
        <taxon>Microsporidia</taxon>
        <taxon>Enterocytozoonidae</taxon>
        <taxon>Enterospora</taxon>
    </lineage>
</organism>
<dbReference type="AlphaFoldDB" id="A0A1Y1S4U0"/>
<dbReference type="EMBL" id="LWDP01000089">
    <property type="protein sequence ID" value="ORD93409.1"/>
    <property type="molecule type" value="Genomic_DNA"/>
</dbReference>
<sequence>MDTIKIIQHNVAHWQTNKNTLTNIYHTIKPDIILINSHGLKPNEPLKLYGYSTHKINSSNEINDGIAILIKSNIKYKISDDFMTDVLQVTIDTNTGPINIATTYLPPRRPYLPFPDIHKLTSNNTPTYIIADMNAKHKTLGDKYNNTVGKGITRMIDENKLIHLGPDFPTYITHNAATSPDIILTNNKIYHNHIIEAGPVTSSDHIPILFTITAHATTKPTPLKYNMKKADWEKFKEEIEGKMETLDTHHATNQQEIENDLQIWYKIIKTAMNNNIPQNKIKIELQSIQNSYLKQLQWYAKNVLDEAKLIGWSYGKYITFKLIKQEIIKESKKQSNKNWEKKLNDLKESYKNPRDFWQQIKKLKGNKTNTSPYIIHNNIKLYTEEEKEEVFREIWREVFHISPEENRLFDSETELTVNQYILQNQERFKPCETADLNRLNNNLWLTSEISTEEVKNTIKTLKNNTPGLSSINKSILINIPDQALKIYTSLLNTSLSMGYFPKIFKHANIKLIPKPNKPTTDPSNYRPISLLEVPGKIFEKIINKRIREYIEDKNILPECQHGFRSNRGTETAIAITIEKIAQALANKEQCHVVLRDVSRAFDKVWHNGLKYKIKNIQLPELIVKLLSSFLDNRTASISINNHKGKEFIIRSGVPQGSALSPTLYALYTHDIPKPSARNTYILYADDITQIITYQGKGRAMMATKTASEILKVNKYENKWKIKTNTNKFKIIPLATYKNQPVKIDNVTIPYSNEGCILGLHFNTQGIRNHIRHQKIKANIALNNIKRFKGLPTNIKIHLVKACILPILNYPSYPLNSQSKTTLKILQKIQNKSLRYAYNEKYPYERNTEELHTLAKLKPLNVIIQKRGNNIKEKLIKELKDKNYKEIIQTLNNREHGWFRKPILQINKGIPTPLYT</sequence>
<keyword evidence="3" id="KW-1185">Reference proteome</keyword>
<name>A0A1Y1S4U0_9MICR</name>
<dbReference type="VEuPathDB" id="MicrosporidiaDB:ECANGB1_2306"/>
<dbReference type="Gene3D" id="3.60.10.10">
    <property type="entry name" value="Endonuclease/exonuclease/phosphatase"/>
    <property type="match status" value="1"/>
</dbReference>
<reference evidence="2 3" key="1">
    <citation type="journal article" date="2017" name="Environ. Microbiol.">
        <title>Decay of the glycolytic pathway and adaptation to intranuclear parasitism within Enterocytozoonidae microsporidia.</title>
        <authorList>
            <person name="Wiredu Boakye D."/>
            <person name="Jaroenlak P."/>
            <person name="Prachumwat A."/>
            <person name="Williams T.A."/>
            <person name="Bateman K.S."/>
            <person name="Itsathitphaisarn O."/>
            <person name="Sritunyalucksana K."/>
            <person name="Paszkiewicz K.H."/>
            <person name="Moore K.A."/>
            <person name="Stentiford G.D."/>
            <person name="Williams B.A."/>
        </authorList>
    </citation>
    <scope>NUCLEOTIDE SEQUENCE [LARGE SCALE GENOMIC DNA]</scope>
    <source>
        <strain evidence="2 3">GB1</strain>
    </source>
</reference>
<dbReference type="InterPro" id="IPR036691">
    <property type="entry name" value="Endo/exonu/phosph_ase_sf"/>
</dbReference>
<dbReference type="PROSITE" id="PS50878">
    <property type="entry name" value="RT_POL"/>
    <property type="match status" value="1"/>
</dbReference>
<protein>
    <submittedName>
        <fullName evidence="2">RTXE</fullName>
    </submittedName>
</protein>
<dbReference type="InterPro" id="IPR043502">
    <property type="entry name" value="DNA/RNA_pol_sf"/>
</dbReference>
<dbReference type="SUPFAM" id="SSF56219">
    <property type="entry name" value="DNase I-like"/>
    <property type="match status" value="1"/>
</dbReference>
<dbReference type="PANTHER" id="PTHR19446">
    <property type="entry name" value="REVERSE TRANSCRIPTASES"/>
    <property type="match status" value="1"/>
</dbReference>
<dbReference type="CDD" id="cd01650">
    <property type="entry name" value="RT_nLTR_like"/>
    <property type="match status" value="1"/>
</dbReference>
<gene>
    <name evidence="2" type="primary">RTXE</name>
    <name evidence="2" type="ORF">ECANGB1_2306</name>
</gene>
<dbReference type="OrthoDB" id="4368687at2759"/>
<dbReference type="GO" id="GO:0003824">
    <property type="term" value="F:catalytic activity"/>
    <property type="evidence" value="ECO:0007669"/>
    <property type="project" value="InterPro"/>
</dbReference>
<dbReference type="Pfam" id="PF00078">
    <property type="entry name" value="RVT_1"/>
    <property type="match status" value="1"/>
</dbReference>
<evidence type="ECO:0000313" key="2">
    <source>
        <dbReference type="EMBL" id="ORD93409.1"/>
    </source>
</evidence>
<proteinExistence type="predicted"/>
<evidence type="ECO:0000313" key="3">
    <source>
        <dbReference type="Proteomes" id="UP000192639"/>
    </source>
</evidence>
<accession>A0A1Y1S4U0</accession>
<dbReference type="SUPFAM" id="SSF56672">
    <property type="entry name" value="DNA/RNA polymerases"/>
    <property type="match status" value="1"/>
</dbReference>
<evidence type="ECO:0000259" key="1">
    <source>
        <dbReference type="PROSITE" id="PS50878"/>
    </source>
</evidence>
<dbReference type="Pfam" id="PF14529">
    <property type="entry name" value="Exo_endo_phos_2"/>
    <property type="match status" value="1"/>
</dbReference>
<dbReference type="InterPro" id="IPR005135">
    <property type="entry name" value="Endo/exonuclease/phosphatase"/>
</dbReference>
<dbReference type="Proteomes" id="UP000192639">
    <property type="component" value="Unassembled WGS sequence"/>
</dbReference>
<dbReference type="InterPro" id="IPR000477">
    <property type="entry name" value="RT_dom"/>
</dbReference>